<dbReference type="AlphaFoldDB" id="A0A164MLE8"/>
<dbReference type="SUPFAM" id="SSF52047">
    <property type="entry name" value="RNI-like"/>
    <property type="match status" value="1"/>
</dbReference>
<evidence type="ECO:0000313" key="1">
    <source>
        <dbReference type="EMBL" id="KZS86824.1"/>
    </source>
</evidence>
<sequence length="373" mass="41657">MSFDILALEIKHMIIKDVELDTIGPESPAVSKAISNTPAPRLVSFTLDLDEKQLRNNNSLQLFKNDAPNLTSARIHACRLINGLPDFPSLAELLLRVTENNLPGLLDMLRRIPRLTHLSLKGANRWDNSPLPIHDPALETVILPLCRSLLISFMTAHRTRYILSHIDLPAVTHLDVRETIVEDEHGLVATIFDTLPKLPNPPPQSEPRDWIFIGIRSDQLAIQFLGYRFQTQWTNFTFATIADANVAANTLFTLIVDAVCAPADILLLQPTRLYIENSITLDEGGELFMGLDDLRVLLGDVFHTYPSIQTLSLSGNTAPITRALHFTYPDLLPNLALLDLQISERGNLPGTYDGPSLALLQRSRHLEIDNQLI</sequence>
<name>A0A164MLE8_9AGAM</name>
<evidence type="ECO:0000313" key="2">
    <source>
        <dbReference type="Proteomes" id="UP000076722"/>
    </source>
</evidence>
<accession>A0A164MLE8</accession>
<keyword evidence="2" id="KW-1185">Reference proteome</keyword>
<gene>
    <name evidence="1" type="ORF">SISNIDRAFT_461457</name>
</gene>
<organism evidence="1 2">
    <name type="scientific">Sistotremastrum niveocremeum HHB9708</name>
    <dbReference type="NCBI Taxonomy" id="1314777"/>
    <lineage>
        <taxon>Eukaryota</taxon>
        <taxon>Fungi</taxon>
        <taxon>Dikarya</taxon>
        <taxon>Basidiomycota</taxon>
        <taxon>Agaricomycotina</taxon>
        <taxon>Agaricomycetes</taxon>
        <taxon>Sistotremastrales</taxon>
        <taxon>Sistotremastraceae</taxon>
        <taxon>Sertulicium</taxon>
        <taxon>Sertulicium niveocremeum</taxon>
    </lineage>
</organism>
<proteinExistence type="predicted"/>
<dbReference type="EMBL" id="KV419466">
    <property type="protein sequence ID" value="KZS86824.1"/>
    <property type="molecule type" value="Genomic_DNA"/>
</dbReference>
<dbReference type="Proteomes" id="UP000076722">
    <property type="component" value="Unassembled WGS sequence"/>
</dbReference>
<dbReference type="InterPro" id="IPR032675">
    <property type="entry name" value="LRR_dom_sf"/>
</dbReference>
<evidence type="ECO:0008006" key="3">
    <source>
        <dbReference type="Google" id="ProtNLM"/>
    </source>
</evidence>
<reference evidence="1 2" key="1">
    <citation type="journal article" date="2016" name="Mol. Biol. Evol.">
        <title>Comparative Genomics of Early-Diverging Mushroom-Forming Fungi Provides Insights into the Origins of Lignocellulose Decay Capabilities.</title>
        <authorList>
            <person name="Nagy L.G."/>
            <person name="Riley R."/>
            <person name="Tritt A."/>
            <person name="Adam C."/>
            <person name="Daum C."/>
            <person name="Floudas D."/>
            <person name="Sun H."/>
            <person name="Yadav J.S."/>
            <person name="Pangilinan J."/>
            <person name="Larsson K.H."/>
            <person name="Matsuura K."/>
            <person name="Barry K."/>
            <person name="Labutti K."/>
            <person name="Kuo R."/>
            <person name="Ohm R.A."/>
            <person name="Bhattacharya S.S."/>
            <person name="Shirouzu T."/>
            <person name="Yoshinaga Y."/>
            <person name="Martin F.M."/>
            <person name="Grigoriev I.V."/>
            <person name="Hibbett D.S."/>
        </authorList>
    </citation>
    <scope>NUCLEOTIDE SEQUENCE [LARGE SCALE GENOMIC DNA]</scope>
    <source>
        <strain evidence="1 2">HHB9708</strain>
    </source>
</reference>
<protein>
    <recommendedName>
        <fullName evidence="3">F-box domain-containing protein</fullName>
    </recommendedName>
</protein>
<dbReference type="Gene3D" id="3.80.10.10">
    <property type="entry name" value="Ribonuclease Inhibitor"/>
    <property type="match status" value="1"/>
</dbReference>